<gene>
    <name evidence="1" type="ORF">QAD02_009384</name>
</gene>
<keyword evidence="2" id="KW-1185">Reference proteome</keyword>
<protein>
    <submittedName>
        <fullName evidence="1">Uncharacterized protein</fullName>
    </submittedName>
</protein>
<accession>A0ACC2NAK1</accession>
<organism evidence="1 2">
    <name type="scientific">Eretmocerus hayati</name>
    <dbReference type="NCBI Taxonomy" id="131215"/>
    <lineage>
        <taxon>Eukaryota</taxon>
        <taxon>Metazoa</taxon>
        <taxon>Ecdysozoa</taxon>
        <taxon>Arthropoda</taxon>
        <taxon>Hexapoda</taxon>
        <taxon>Insecta</taxon>
        <taxon>Pterygota</taxon>
        <taxon>Neoptera</taxon>
        <taxon>Endopterygota</taxon>
        <taxon>Hymenoptera</taxon>
        <taxon>Apocrita</taxon>
        <taxon>Proctotrupomorpha</taxon>
        <taxon>Chalcidoidea</taxon>
        <taxon>Aphelinidae</taxon>
        <taxon>Aphelininae</taxon>
        <taxon>Eretmocerus</taxon>
    </lineage>
</organism>
<dbReference type="EMBL" id="CM056744">
    <property type="protein sequence ID" value="KAJ8667721.1"/>
    <property type="molecule type" value="Genomic_DNA"/>
</dbReference>
<dbReference type="Proteomes" id="UP001239111">
    <property type="component" value="Chromosome 4"/>
</dbReference>
<evidence type="ECO:0000313" key="2">
    <source>
        <dbReference type="Proteomes" id="UP001239111"/>
    </source>
</evidence>
<comment type="caution">
    <text evidence="1">The sequence shown here is derived from an EMBL/GenBank/DDBJ whole genome shotgun (WGS) entry which is preliminary data.</text>
</comment>
<evidence type="ECO:0000313" key="1">
    <source>
        <dbReference type="EMBL" id="KAJ8667721.1"/>
    </source>
</evidence>
<reference evidence="1" key="1">
    <citation type="submission" date="2023-04" db="EMBL/GenBank/DDBJ databases">
        <title>A chromosome-level genome assembly of the parasitoid wasp Eretmocerus hayati.</title>
        <authorList>
            <person name="Zhong Y."/>
            <person name="Liu S."/>
            <person name="Liu Y."/>
        </authorList>
    </citation>
    <scope>NUCLEOTIDE SEQUENCE</scope>
    <source>
        <strain evidence="1">ZJU_SS_LIU_2023</strain>
    </source>
</reference>
<name>A0ACC2NAK1_9HYME</name>
<sequence>MIWSEPTNHPEDCYFCQCPTQGFNRKNRKLIQYPEFTKSQRPLRHGPDLPIPPAPWSRQEDLNEDHDSGNETIDSSDLAEYEEGPKASPQLFDQQSLNDLVRDLGLTKEKSQLLDHKLGVDNFEIKGKAVSFLDSA</sequence>
<proteinExistence type="predicted"/>